<evidence type="ECO:0000259" key="18">
    <source>
        <dbReference type="Pfam" id="PF00361"/>
    </source>
</evidence>
<feature type="transmembrane region" description="Helical" evidence="17">
    <location>
        <begin position="7"/>
        <end position="31"/>
    </location>
</feature>
<feature type="transmembrane region" description="Helical" evidence="17">
    <location>
        <begin position="273"/>
        <end position="291"/>
    </location>
</feature>
<dbReference type="GO" id="GO:0031966">
    <property type="term" value="C:mitochondrial membrane"/>
    <property type="evidence" value="ECO:0007669"/>
    <property type="project" value="UniProtKB-SubCell"/>
</dbReference>
<evidence type="ECO:0000256" key="16">
    <source>
        <dbReference type="ARBA" id="ARBA00049551"/>
    </source>
</evidence>
<dbReference type="InterPro" id="IPR001750">
    <property type="entry name" value="ND/Mrp_TM"/>
</dbReference>
<protein>
    <recommendedName>
        <fullName evidence="5 17">NADH-ubiquinone oxidoreductase chain 4</fullName>
        <ecNumber evidence="4 17">7.1.1.2</ecNumber>
    </recommendedName>
</protein>
<evidence type="ECO:0000256" key="1">
    <source>
        <dbReference type="ARBA" id="ARBA00003257"/>
    </source>
</evidence>
<feature type="domain" description="NADH:quinone oxidoreductase/Mrp antiporter transmembrane" evidence="18">
    <location>
        <begin position="90"/>
        <end position="357"/>
    </location>
</feature>
<organism evidence="19">
    <name type="scientific">Rhigonema thysanophora</name>
    <dbReference type="NCBI Taxonomy" id="435730"/>
    <lineage>
        <taxon>Eukaryota</taxon>
        <taxon>Metazoa</taxon>
        <taxon>Ecdysozoa</taxon>
        <taxon>Nematoda</taxon>
        <taxon>Chromadorea</taxon>
        <taxon>Rhabditida</taxon>
        <taxon>Spirurina</taxon>
        <taxon>Rhigonematomorpha</taxon>
        <taxon>Rhigonematoidea</taxon>
        <taxon>Rhigonematidae</taxon>
        <taxon>Rhigonema</taxon>
    </lineage>
</organism>
<dbReference type="AlphaFoldDB" id="X2CTU6"/>
<evidence type="ECO:0000256" key="15">
    <source>
        <dbReference type="ARBA" id="ARBA00023136"/>
    </source>
</evidence>
<feature type="transmembrane region" description="Helical" evidence="17">
    <location>
        <begin position="303"/>
        <end position="325"/>
    </location>
</feature>
<reference evidence="19" key="1">
    <citation type="journal article" date="2014" name="Zool. Scr.">
        <title>Phylogeny of Rhigonematomorpha based on the complete mitochondrial genome of Rhigonema thysanophora (Nematoda: Chromadorea).</title>
        <authorList>
            <person name="Kim T."/>
            <person name="Kim J."/>
            <person name="Cho S."/>
            <person name="Min G.-S."/>
            <person name="Park C."/>
            <person name="Carreno R.A."/>
            <person name="Nadler S.A."/>
            <person name="Park J.-K."/>
        </authorList>
    </citation>
    <scope>NUCLEOTIDE SEQUENCE</scope>
</reference>
<feature type="transmembrane region" description="Helical" evidence="17">
    <location>
        <begin position="121"/>
        <end position="140"/>
    </location>
</feature>
<evidence type="ECO:0000256" key="7">
    <source>
        <dbReference type="ARBA" id="ARBA00022660"/>
    </source>
</evidence>
<comment type="function">
    <text evidence="1">Core subunit of the mitochondrial membrane respiratory chain NADH dehydrogenase (Complex I) that is believed to belong to the minimal assembly required for catalysis. Complex I functions in the transfer of electrons from NADH to the respiratory chain. The immediate electron acceptor for the enzyme is believed to be ubiquinone.</text>
</comment>
<dbReference type="GO" id="GO:0042773">
    <property type="term" value="P:ATP synthesis coupled electron transport"/>
    <property type="evidence" value="ECO:0007669"/>
    <property type="project" value="InterPro"/>
</dbReference>
<dbReference type="PRINTS" id="PR01437">
    <property type="entry name" value="NUOXDRDTASE4"/>
</dbReference>
<comment type="similarity">
    <text evidence="3 17">Belongs to the complex I subunit 4 family.</text>
</comment>
<keyword evidence="10 17" id="KW-0249">Electron transport</keyword>
<dbReference type="PANTHER" id="PTHR43507:SF20">
    <property type="entry name" value="NADH-UBIQUINONE OXIDOREDUCTASE CHAIN 4"/>
    <property type="match status" value="1"/>
</dbReference>
<evidence type="ECO:0000256" key="9">
    <source>
        <dbReference type="ARBA" id="ARBA00022967"/>
    </source>
</evidence>
<dbReference type="GO" id="GO:0048039">
    <property type="term" value="F:ubiquinone binding"/>
    <property type="evidence" value="ECO:0007669"/>
    <property type="project" value="TreeGrafter"/>
</dbReference>
<feature type="transmembrane region" description="Helical" evidence="17">
    <location>
        <begin position="217"/>
        <end position="239"/>
    </location>
</feature>
<feature type="transmembrane region" description="Helical" evidence="17">
    <location>
        <begin position="192"/>
        <end position="211"/>
    </location>
</feature>
<evidence type="ECO:0000256" key="12">
    <source>
        <dbReference type="ARBA" id="ARBA00023027"/>
    </source>
</evidence>
<evidence type="ECO:0000256" key="2">
    <source>
        <dbReference type="ARBA" id="ARBA00004225"/>
    </source>
</evidence>
<comment type="function">
    <text evidence="17">Core subunit of the mitochondrial membrane respiratory chain NADH dehydrogenase (Complex I) which catalyzes electron transfer from NADH through the respiratory chain, using ubiquinone as an electron acceptor. Essential for the catalytic activity and assembly of complex I.</text>
</comment>
<keyword evidence="12 17" id="KW-0520">NAD</keyword>
<dbReference type="GO" id="GO:0008137">
    <property type="term" value="F:NADH dehydrogenase (ubiquinone) activity"/>
    <property type="evidence" value="ECO:0007669"/>
    <property type="project" value="UniProtKB-UniRule"/>
</dbReference>
<comment type="subcellular location">
    <subcellularLocation>
        <location evidence="2 17">Mitochondrion membrane</location>
        <topology evidence="2 17">Multi-pass membrane protein</topology>
    </subcellularLocation>
</comment>
<feature type="transmembrane region" description="Helical" evidence="17">
    <location>
        <begin position="69"/>
        <end position="86"/>
    </location>
</feature>
<keyword evidence="8 17" id="KW-0812">Transmembrane</keyword>
<gene>
    <name evidence="19" type="primary">nad4</name>
</gene>
<keyword evidence="7 17" id="KW-0679">Respiratory chain</keyword>
<comment type="catalytic activity">
    <reaction evidence="16 17">
        <text>a ubiquinone + NADH + 5 H(+)(in) = a ubiquinol + NAD(+) + 4 H(+)(out)</text>
        <dbReference type="Rhea" id="RHEA:29091"/>
        <dbReference type="Rhea" id="RHEA-COMP:9565"/>
        <dbReference type="Rhea" id="RHEA-COMP:9566"/>
        <dbReference type="ChEBI" id="CHEBI:15378"/>
        <dbReference type="ChEBI" id="CHEBI:16389"/>
        <dbReference type="ChEBI" id="CHEBI:17976"/>
        <dbReference type="ChEBI" id="CHEBI:57540"/>
        <dbReference type="ChEBI" id="CHEBI:57945"/>
        <dbReference type="EC" id="7.1.1.2"/>
    </reaction>
</comment>
<evidence type="ECO:0000256" key="17">
    <source>
        <dbReference type="RuleBase" id="RU003297"/>
    </source>
</evidence>
<dbReference type="GO" id="GO:0003954">
    <property type="term" value="F:NADH dehydrogenase activity"/>
    <property type="evidence" value="ECO:0007669"/>
    <property type="project" value="TreeGrafter"/>
</dbReference>
<keyword evidence="6 17" id="KW-0813">Transport</keyword>
<keyword evidence="14 17" id="KW-0496">Mitochondrion</keyword>
<dbReference type="PANTHER" id="PTHR43507">
    <property type="entry name" value="NADH-UBIQUINONE OXIDOREDUCTASE CHAIN 4"/>
    <property type="match status" value="1"/>
</dbReference>
<feature type="transmembrane region" description="Helical" evidence="17">
    <location>
        <begin position="37"/>
        <end position="62"/>
    </location>
</feature>
<dbReference type="Pfam" id="PF00361">
    <property type="entry name" value="Proton_antipo_M"/>
    <property type="match status" value="1"/>
</dbReference>
<feature type="transmembrane region" description="Helical" evidence="17">
    <location>
        <begin position="246"/>
        <end position="267"/>
    </location>
</feature>
<accession>X2CTU6</accession>
<dbReference type="EC" id="7.1.1.2" evidence="4 17"/>
<evidence type="ECO:0000256" key="5">
    <source>
        <dbReference type="ARBA" id="ARBA00021006"/>
    </source>
</evidence>
<name>X2CTU6_9BILA</name>
<dbReference type="GO" id="GO:0015990">
    <property type="term" value="P:electron transport coupled proton transport"/>
    <property type="evidence" value="ECO:0007669"/>
    <property type="project" value="TreeGrafter"/>
</dbReference>
<evidence type="ECO:0000313" key="19">
    <source>
        <dbReference type="EMBL" id="AGZ90411.1"/>
    </source>
</evidence>
<evidence type="ECO:0000256" key="14">
    <source>
        <dbReference type="ARBA" id="ARBA00023128"/>
    </source>
</evidence>
<keyword evidence="9" id="KW-1278">Translocase</keyword>
<keyword evidence="11 17" id="KW-1133">Transmembrane helix</keyword>
<evidence type="ECO:0000256" key="10">
    <source>
        <dbReference type="ARBA" id="ARBA00022982"/>
    </source>
</evidence>
<evidence type="ECO:0000256" key="3">
    <source>
        <dbReference type="ARBA" id="ARBA00009025"/>
    </source>
</evidence>
<keyword evidence="15 17" id="KW-0472">Membrane</keyword>
<proteinExistence type="inferred from homology"/>
<sequence>MISLFLLSFFFVNCSWLFLFLGSIFSVVMFFDYSWSGLFFVLDSFSYVLLVMLSFVVLGVVLLSEKSEVLSILSIVLVVFCIFFFVPGGMIMFYMFFELSMIPILIMILGYGSQVEKVNSAYYLIFYAAFCSLPFLFIYFKNFYYFNIVYFDVFLSWEAMLVLTLSFMMKFPVYFLHLWLPKAHVEAPTTASMLLAALLLKLGTVGFVRVVSSFGYLGVNFWLVLSFLGMVLASISCSFQSDGKALAAYSSIAHMSFVLMSLVFLVLGSKTSGVIMMLSHGYTSALMFYLIGEFFHSSFSRMVYYMSGFFSSLMLMSLIFSFVFMSNMGVPPSMSFMSEYMSIAVVLNLFKMGMTFVGVYFLFAFYYSIYLLTSSLMGKNFVKFNSWGVASSTPLVLMMYNFFWFGILF</sequence>
<evidence type="ECO:0000256" key="6">
    <source>
        <dbReference type="ARBA" id="ARBA00022448"/>
    </source>
</evidence>
<geneLocation type="mitochondrion" evidence="19"/>
<dbReference type="EMBL" id="KF534714">
    <property type="protein sequence ID" value="AGZ90411.1"/>
    <property type="molecule type" value="Genomic_DNA"/>
</dbReference>
<evidence type="ECO:0000256" key="11">
    <source>
        <dbReference type="ARBA" id="ARBA00022989"/>
    </source>
</evidence>
<feature type="transmembrane region" description="Helical" evidence="17">
    <location>
        <begin position="345"/>
        <end position="372"/>
    </location>
</feature>
<keyword evidence="13 17" id="KW-0830">Ubiquinone</keyword>
<evidence type="ECO:0000256" key="13">
    <source>
        <dbReference type="ARBA" id="ARBA00023075"/>
    </source>
</evidence>
<evidence type="ECO:0000256" key="4">
    <source>
        <dbReference type="ARBA" id="ARBA00012944"/>
    </source>
</evidence>
<evidence type="ECO:0000256" key="8">
    <source>
        <dbReference type="ARBA" id="ARBA00022692"/>
    </source>
</evidence>
<dbReference type="InterPro" id="IPR003918">
    <property type="entry name" value="NADH_UbQ_OxRdtase"/>
</dbReference>
<feature type="transmembrane region" description="Helical" evidence="17">
    <location>
        <begin position="384"/>
        <end position="407"/>
    </location>
</feature>